<dbReference type="InterPro" id="IPR009003">
    <property type="entry name" value="Peptidase_S1_PA"/>
</dbReference>
<dbReference type="GO" id="GO:0070009">
    <property type="term" value="F:serine-type aminopeptidase activity"/>
    <property type="evidence" value="ECO:0007669"/>
    <property type="project" value="UniProtKB-UniRule"/>
</dbReference>
<dbReference type="Proteomes" id="UP000019678">
    <property type="component" value="Unassembled WGS sequence"/>
</dbReference>
<feature type="region of interest" description="Disordered" evidence="7">
    <location>
        <begin position="37"/>
        <end position="68"/>
    </location>
</feature>
<evidence type="ECO:0000313" key="8">
    <source>
        <dbReference type="EMBL" id="EYF06337.1"/>
    </source>
</evidence>
<dbReference type="EC" id="3.4.14.-" evidence="6"/>
<accession>A0A017TBN8</accession>
<keyword evidence="4 6" id="KW-0732">Signal</keyword>
<organism evidence="8 9">
    <name type="scientific">Chondromyces apiculatus DSM 436</name>
    <dbReference type="NCBI Taxonomy" id="1192034"/>
    <lineage>
        <taxon>Bacteria</taxon>
        <taxon>Pseudomonadati</taxon>
        <taxon>Myxococcota</taxon>
        <taxon>Polyangia</taxon>
        <taxon>Polyangiales</taxon>
        <taxon>Polyangiaceae</taxon>
        <taxon>Chondromyces</taxon>
    </lineage>
</organism>
<evidence type="ECO:0000256" key="5">
    <source>
        <dbReference type="ARBA" id="ARBA00022801"/>
    </source>
</evidence>
<name>A0A017TBN8_9BACT</name>
<feature type="signal peptide" evidence="6">
    <location>
        <begin position="1"/>
        <end position="35"/>
    </location>
</feature>
<keyword evidence="5 6" id="KW-0378">Hydrolase</keyword>
<dbReference type="RefSeq" id="WP_052375011.1">
    <property type="nucleotide sequence ID" value="NZ_ASRX01000017.1"/>
</dbReference>
<keyword evidence="2 6" id="KW-0031">Aminopeptidase</keyword>
<dbReference type="OrthoDB" id="9805367at2"/>
<dbReference type="AlphaFoldDB" id="A0A017TBN8"/>
<evidence type="ECO:0000313" key="9">
    <source>
        <dbReference type="Proteomes" id="UP000019678"/>
    </source>
</evidence>
<dbReference type="Pfam" id="PF10459">
    <property type="entry name" value="Peptidase_S46"/>
    <property type="match status" value="1"/>
</dbReference>
<dbReference type="InterPro" id="IPR019500">
    <property type="entry name" value="Pep_S46"/>
</dbReference>
<dbReference type="EMBL" id="ASRX01000017">
    <property type="protein sequence ID" value="EYF06337.1"/>
    <property type="molecule type" value="Genomic_DNA"/>
</dbReference>
<evidence type="ECO:0000256" key="6">
    <source>
        <dbReference type="RuleBase" id="RU366067"/>
    </source>
</evidence>
<evidence type="ECO:0000256" key="7">
    <source>
        <dbReference type="SAM" id="MobiDB-lite"/>
    </source>
</evidence>
<dbReference type="PANTHER" id="PTHR38469:SF1">
    <property type="entry name" value="PERIPLASMIC PEPTIDASE SUBFAMILY S1B"/>
    <property type="match status" value="1"/>
</dbReference>
<evidence type="ECO:0000256" key="4">
    <source>
        <dbReference type="ARBA" id="ARBA00022729"/>
    </source>
</evidence>
<keyword evidence="3 6" id="KW-0645">Protease</keyword>
<protein>
    <recommendedName>
        <fullName evidence="6">Dipeptidyl-peptidase</fullName>
        <ecNumber evidence="6">3.4.14.-</ecNumber>
    </recommendedName>
</protein>
<dbReference type="GO" id="GO:0043171">
    <property type="term" value="P:peptide catabolic process"/>
    <property type="evidence" value="ECO:0007669"/>
    <property type="project" value="UniProtKB-UniRule"/>
</dbReference>
<dbReference type="STRING" id="1192034.CAP_2215"/>
<comment type="caution">
    <text evidence="8">The sequence shown here is derived from an EMBL/GenBank/DDBJ whole genome shotgun (WGS) entry which is preliminary data.</text>
</comment>
<sequence length="769" mass="83758">MTNARRRQCLRLRSTTGLPSVLALAALAAFVPACGAQPPSEPAAPGAGEPAPPPAPPAAAPRFENPGGMWMPEQLASQEAWLKQAGFQMDPRALLDPTAFPLGAVVSLGGCSASFVSADGLVATNHHCSGGALQHNSTPEEDMQQNGFLAKNRADERWAGPLARVFVTRSLRDVSAEVNAGLDAVKDGIERYKKIEERQKQLVSACEKGRPELRCSVASYFGGAEYRLIEQLEIKDVRMVYIPPEGVGNFGGDVDNWRWPRHGGDFAFFRAYVGKDGKPANHAADNVPYKPPHHLKVATTPLKEGDFVMVAGYPGRTNRLRTAAEVETAVAWEYPARVALFKELIGLLKDLSRDDKALQIKALPRIEGLSNYLLKTEGLLDGLVQDGLAKKKEKVEADLKAWIAADPKRKEAYGGAIEQMAKVHAGIQATREQDALVDGAMWLARLVSTADSLVRMAEERAKPDAERDPVYQERNWQRLEQGMVALQKGYDRRLDTALFKVFLRRMAALPEKDRPVLFTTLFGKATPTEADLDKKVADLYGKTKLEDEATRVKLLKTATTAQLKASQDPLIKLAVAIRPSLKAMEDQDKAYEGAMSAERPRFVAALRTFQGGALAPDANGTLRITYGTVRGYKPRPDAEAYVPFTGVSGILKKDTGKEPFASPPALLAAVKDKKFGPYVNEAIGEVPVDFLSDLDITGGNSGSATMNARGELVGLAFDGNYEAMASDWLFMPSITRTIHVDLRYMLWVMDAVGNADDVLRELGVKPAIP</sequence>
<dbReference type="eggNOG" id="COG3591">
    <property type="taxonomic scope" value="Bacteria"/>
</dbReference>
<feature type="chain" id="PRO_5023061513" description="Dipeptidyl-peptidase" evidence="6">
    <location>
        <begin position="36"/>
        <end position="769"/>
    </location>
</feature>
<proteinExistence type="inferred from homology"/>
<comment type="similarity">
    <text evidence="1 6">Belongs to the peptidase S46 family.</text>
</comment>
<evidence type="ECO:0000256" key="3">
    <source>
        <dbReference type="ARBA" id="ARBA00022670"/>
    </source>
</evidence>
<dbReference type="PANTHER" id="PTHR38469">
    <property type="entry name" value="PERIPLASMIC PEPTIDASE SUBFAMILY S1B"/>
    <property type="match status" value="1"/>
</dbReference>
<dbReference type="GO" id="GO:0006508">
    <property type="term" value="P:proteolysis"/>
    <property type="evidence" value="ECO:0007669"/>
    <property type="project" value="UniProtKB-KW"/>
</dbReference>
<keyword evidence="6" id="KW-0720">Serine protease</keyword>
<comment type="function">
    <text evidence="6">Catalyzes the removal of dipeptides from the N-terminus of oligopeptides.</text>
</comment>
<reference evidence="8 9" key="1">
    <citation type="submission" date="2013-05" db="EMBL/GenBank/DDBJ databases">
        <title>Genome assembly of Chondromyces apiculatus DSM 436.</title>
        <authorList>
            <person name="Sharma G."/>
            <person name="Khatri I."/>
            <person name="Kaur C."/>
            <person name="Mayilraj S."/>
            <person name="Subramanian S."/>
        </authorList>
    </citation>
    <scope>NUCLEOTIDE SEQUENCE [LARGE SCALE GENOMIC DNA]</scope>
    <source>
        <strain evidence="8 9">DSM 436</strain>
    </source>
</reference>
<keyword evidence="9" id="KW-1185">Reference proteome</keyword>
<dbReference type="SUPFAM" id="SSF50494">
    <property type="entry name" value="Trypsin-like serine proteases"/>
    <property type="match status" value="1"/>
</dbReference>
<evidence type="ECO:0000256" key="2">
    <source>
        <dbReference type="ARBA" id="ARBA00022438"/>
    </source>
</evidence>
<dbReference type="GO" id="GO:0008239">
    <property type="term" value="F:dipeptidyl-peptidase activity"/>
    <property type="evidence" value="ECO:0007669"/>
    <property type="project" value="UniProtKB-UniRule"/>
</dbReference>
<feature type="compositionally biased region" description="Pro residues" evidence="7">
    <location>
        <begin position="50"/>
        <end position="59"/>
    </location>
</feature>
<gene>
    <name evidence="8" type="ORF">CAP_2215</name>
</gene>
<dbReference type="FunFam" id="2.40.10.10:FF:000102">
    <property type="entry name" value="Dipeptidyl-peptidase 7"/>
    <property type="match status" value="1"/>
</dbReference>
<evidence type="ECO:0000256" key="1">
    <source>
        <dbReference type="ARBA" id="ARBA00010491"/>
    </source>
</evidence>